<proteinExistence type="predicted"/>
<dbReference type="EMBL" id="JACJIQ010000036">
    <property type="protein sequence ID" value="MBA9079893.1"/>
    <property type="molecule type" value="Genomic_DNA"/>
</dbReference>
<organism evidence="2 3">
    <name type="scientific">Rufibacter quisquiliarum</name>
    <dbReference type="NCBI Taxonomy" id="1549639"/>
    <lineage>
        <taxon>Bacteria</taxon>
        <taxon>Pseudomonadati</taxon>
        <taxon>Bacteroidota</taxon>
        <taxon>Cytophagia</taxon>
        <taxon>Cytophagales</taxon>
        <taxon>Hymenobacteraceae</taxon>
        <taxon>Rufibacter</taxon>
    </lineage>
</organism>
<feature type="signal peptide" evidence="1">
    <location>
        <begin position="1"/>
        <end position="21"/>
    </location>
</feature>
<protein>
    <recommendedName>
        <fullName evidence="4">DUF5025 domain-containing protein</fullName>
    </recommendedName>
</protein>
<keyword evidence="3" id="KW-1185">Reference proteome</keyword>
<dbReference type="RefSeq" id="WP_153042866.1">
    <property type="nucleotide sequence ID" value="NZ_JACJIQ010000036.1"/>
</dbReference>
<comment type="caution">
    <text evidence="2">The sequence shown here is derived from an EMBL/GenBank/DDBJ whole genome shotgun (WGS) entry which is preliminary data.</text>
</comment>
<feature type="chain" id="PRO_5032996702" description="DUF5025 domain-containing protein" evidence="1">
    <location>
        <begin position="22"/>
        <end position="186"/>
    </location>
</feature>
<accession>A0A839GPH9</accession>
<name>A0A839GPH9_9BACT</name>
<dbReference type="Proteomes" id="UP000563094">
    <property type="component" value="Unassembled WGS sequence"/>
</dbReference>
<keyword evidence="1" id="KW-0732">Signal</keyword>
<dbReference type="InterPro" id="IPR046219">
    <property type="entry name" value="DUF6252"/>
</dbReference>
<gene>
    <name evidence="2" type="ORF">FHS90_004634</name>
</gene>
<dbReference type="PROSITE" id="PS51257">
    <property type="entry name" value="PROKAR_LIPOPROTEIN"/>
    <property type="match status" value="1"/>
</dbReference>
<evidence type="ECO:0000313" key="3">
    <source>
        <dbReference type="Proteomes" id="UP000563094"/>
    </source>
</evidence>
<evidence type="ECO:0008006" key="4">
    <source>
        <dbReference type="Google" id="ProtNLM"/>
    </source>
</evidence>
<sequence>MKRFYLIPVLLFLILVLCSCTEEDLPKPTQSGANMIACKVNGKPWISEIKSLFVNGEKFSVTSGYYEKPNRYFVLWARRVNDDENSSIQLAIEDLKSTGRQTFEVNSNLYPGNYPTKNYGYYQNRDNRMDTKNYVTNTNYKGSINVTRFDTINYIVSGTFEFTAENLDGSGETVKISDGRFDVKYR</sequence>
<reference evidence="2 3" key="1">
    <citation type="submission" date="2020-08" db="EMBL/GenBank/DDBJ databases">
        <title>Genomic Encyclopedia of Type Strains, Phase IV (KMG-IV): sequencing the most valuable type-strain genomes for metagenomic binning, comparative biology and taxonomic classification.</title>
        <authorList>
            <person name="Goeker M."/>
        </authorList>
    </citation>
    <scope>NUCLEOTIDE SEQUENCE [LARGE SCALE GENOMIC DNA]</scope>
    <source>
        <strain evidence="2 3">DSM 29854</strain>
    </source>
</reference>
<dbReference type="Pfam" id="PF19765">
    <property type="entry name" value="DUF6252"/>
    <property type="match status" value="1"/>
</dbReference>
<evidence type="ECO:0000313" key="2">
    <source>
        <dbReference type="EMBL" id="MBA9079893.1"/>
    </source>
</evidence>
<dbReference type="AlphaFoldDB" id="A0A839GPH9"/>
<evidence type="ECO:0000256" key="1">
    <source>
        <dbReference type="SAM" id="SignalP"/>
    </source>
</evidence>